<gene>
    <name evidence="1" type="ORF">GMARGA_LOCUS34270</name>
</gene>
<sequence>TKKNSTEIPKDYQSERLEAANQFNKVSNPETIDEDSFGLVAKTQWKVYHPTAEQELQVHKSLIKTLTTYSPFIKGPLTSKTCNIRILNIRDIKPHIAIRLILHGRKCTSNSASFRIIGHWNSVMLEPKTLLYQVSTNYLK</sequence>
<feature type="non-terminal residue" evidence="1">
    <location>
        <position position="1"/>
    </location>
</feature>
<protein>
    <submittedName>
        <fullName evidence="1">44646_t:CDS:1</fullName>
    </submittedName>
</protein>
<keyword evidence="2" id="KW-1185">Reference proteome</keyword>
<evidence type="ECO:0000313" key="1">
    <source>
        <dbReference type="EMBL" id="CAG8839041.1"/>
    </source>
</evidence>
<name>A0ABN7WRJ4_GIGMA</name>
<accession>A0ABN7WRJ4</accession>
<dbReference type="Proteomes" id="UP000789901">
    <property type="component" value="Unassembled WGS sequence"/>
</dbReference>
<feature type="non-terminal residue" evidence="1">
    <location>
        <position position="140"/>
    </location>
</feature>
<organism evidence="1 2">
    <name type="scientific">Gigaspora margarita</name>
    <dbReference type="NCBI Taxonomy" id="4874"/>
    <lineage>
        <taxon>Eukaryota</taxon>
        <taxon>Fungi</taxon>
        <taxon>Fungi incertae sedis</taxon>
        <taxon>Mucoromycota</taxon>
        <taxon>Glomeromycotina</taxon>
        <taxon>Glomeromycetes</taxon>
        <taxon>Diversisporales</taxon>
        <taxon>Gigasporaceae</taxon>
        <taxon>Gigaspora</taxon>
    </lineage>
</organism>
<proteinExistence type="predicted"/>
<reference evidence="1 2" key="1">
    <citation type="submission" date="2021-06" db="EMBL/GenBank/DDBJ databases">
        <authorList>
            <person name="Kallberg Y."/>
            <person name="Tangrot J."/>
            <person name="Rosling A."/>
        </authorList>
    </citation>
    <scope>NUCLEOTIDE SEQUENCE [LARGE SCALE GENOMIC DNA]</scope>
    <source>
        <strain evidence="1 2">120-4 pot B 10/14</strain>
    </source>
</reference>
<evidence type="ECO:0000313" key="2">
    <source>
        <dbReference type="Proteomes" id="UP000789901"/>
    </source>
</evidence>
<comment type="caution">
    <text evidence="1">The sequence shown here is derived from an EMBL/GenBank/DDBJ whole genome shotgun (WGS) entry which is preliminary data.</text>
</comment>
<dbReference type="EMBL" id="CAJVQB010059559">
    <property type="protein sequence ID" value="CAG8839041.1"/>
    <property type="molecule type" value="Genomic_DNA"/>
</dbReference>